<name>A0A9J6BF50_POLVA</name>
<feature type="chain" id="PRO_5039932225" evidence="4">
    <location>
        <begin position="17"/>
        <end position="387"/>
    </location>
</feature>
<keyword evidence="3" id="KW-0175">Coiled coil</keyword>
<dbReference type="AlphaFoldDB" id="A0A9J6BF50"/>
<keyword evidence="6" id="KW-1185">Reference proteome</keyword>
<dbReference type="PANTHER" id="PTHR45712:SF22">
    <property type="entry name" value="INSULIN-LIKE GROWTH FACTOR-BINDING PROTEIN COMPLEX ACID LABILE SUBUNIT"/>
    <property type="match status" value="1"/>
</dbReference>
<evidence type="ECO:0000256" key="1">
    <source>
        <dbReference type="ARBA" id="ARBA00022614"/>
    </source>
</evidence>
<accession>A0A9J6BF50</accession>
<dbReference type="PANTHER" id="PTHR45712">
    <property type="entry name" value="AGAP008170-PA"/>
    <property type="match status" value="1"/>
</dbReference>
<keyword evidence="4" id="KW-0732">Signal</keyword>
<dbReference type="EMBL" id="JADBJN010000004">
    <property type="protein sequence ID" value="KAG5668338.1"/>
    <property type="molecule type" value="Genomic_DNA"/>
</dbReference>
<sequence>MKFLRFLLLLIPFASSVVINCKFENSGNFQVIGSVYQCNLNIDPSITSTNTVITSANGTHYNSSMNHENVQGFYSRSKIIHYIPYGLSKIFPNLILMCIRYERIKEIHQKDLEQYSKLRNFDLEGNDIEYLEKDLFKFNTQLQVIWLKNNKISQIYPTVFDHLNQLEYLHFGENQCLNKYKKDRTGVLELIKEVKEKCLPDILLVSKQLQTLNETINNNFKSIENQLNEKSSKIINMESKMENMAKTQDEKLQKSDSDMNRKIELIAKNMIDKIQSLKANYNEQNEKIQRVEINVNHKIESIAKNITNEKETLKQEDKNSMTKNDGKHEEFKTEISHNLTNLKNETSQQITFHDILRLFGEKNFFGPCDGHACGGPLLGQHLPKKLF</sequence>
<dbReference type="Gene3D" id="3.80.10.10">
    <property type="entry name" value="Ribonuclease Inhibitor"/>
    <property type="match status" value="1"/>
</dbReference>
<feature type="signal peptide" evidence="4">
    <location>
        <begin position="1"/>
        <end position="16"/>
    </location>
</feature>
<dbReference type="Pfam" id="PF13855">
    <property type="entry name" value="LRR_8"/>
    <property type="match status" value="1"/>
</dbReference>
<keyword evidence="2" id="KW-0677">Repeat</keyword>
<evidence type="ECO:0000256" key="2">
    <source>
        <dbReference type="ARBA" id="ARBA00022737"/>
    </source>
</evidence>
<dbReference type="InterPro" id="IPR001611">
    <property type="entry name" value="Leu-rich_rpt"/>
</dbReference>
<feature type="coiled-coil region" evidence="3">
    <location>
        <begin position="267"/>
        <end position="319"/>
    </location>
</feature>
<dbReference type="InterPro" id="IPR032675">
    <property type="entry name" value="LRR_dom_sf"/>
</dbReference>
<gene>
    <name evidence="5" type="ORF">PVAND_016281</name>
</gene>
<evidence type="ECO:0000313" key="6">
    <source>
        <dbReference type="Proteomes" id="UP001107558"/>
    </source>
</evidence>
<dbReference type="OrthoDB" id="694479at2759"/>
<proteinExistence type="predicted"/>
<protein>
    <submittedName>
        <fullName evidence="5">Uncharacterized protein</fullName>
    </submittedName>
</protein>
<dbReference type="SUPFAM" id="SSF52058">
    <property type="entry name" value="L domain-like"/>
    <property type="match status" value="1"/>
</dbReference>
<comment type="caution">
    <text evidence="5">The sequence shown here is derived from an EMBL/GenBank/DDBJ whole genome shotgun (WGS) entry which is preliminary data.</text>
</comment>
<evidence type="ECO:0000256" key="4">
    <source>
        <dbReference type="SAM" id="SignalP"/>
    </source>
</evidence>
<feature type="coiled-coil region" evidence="3">
    <location>
        <begin position="206"/>
        <end position="240"/>
    </location>
</feature>
<evidence type="ECO:0000313" key="5">
    <source>
        <dbReference type="EMBL" id="KAG5668338.1"/>
    </source>
</evidence>
<keyword evidence="1" id="KW-0433">Leucine-rich repeat</keyword>
<reference evidence="5" key="1">
    <citation type="submission" date="2021-03" db="EMBL/GenBank/DDBJ databases">
        <title>Chromosome level genome of the anhydrobiotic midge Polypedilum vanderplanki.</title>
        <authorList>
            <person name="Yoshida Y."/>
            <person name="Kikawada T."/>
            <person name="Gusev O."/>
        </authorList>
    </citation>
    <scope>NUCLEOTIDE SEQUENCE</scope>
    <source>
        <strain evidence="5">NIAS01</strain>
        <tissue evidence="5">Whole body or cell culture</tissue>
    </source>
</reference>
<dbReference type="Proteomes" id="UP001107558">
    <property type="component" value="Chromosome 4"/>
</dbReference>
<organism evidence="5 6">
    <name type="scientific">Polypedilum vanderplanki</name>
    <name type="common">Sleeping chironomid midge</name>
    <dbReference type="NCBI Taxonomy" id="319348"/>
    <lineage>
        <taxon>Eukaryota</taxon>
        <taxon>Metazoa</taxon>
        <taxon>Ecdysozoa</taxon>
        <taxon>Arthropoda</taxon>
        <taxon>Hexapoda</taxon>
        <taxon>Insecta</taxon>
        <taxon>Pterygota</taxon>
        <taxon>Neoptera</taxon>
        <taxon>Endopterygota</taxon>
        <taxon>Diptera</taxon>
        <taxon>Nematocera</taxon>
        <taxon>Chironomoidea</taxon>
        <taxon>Chironomidae</taxon>
        <taxon>Chironominae</taxon>
        <taxon>Polypedilum</taxon>
        <taxon>Polypedilum</taxon>
    </lineage>
</organism>
<dbReference type="InterPro" id="IPR050333">
    <property type="entry name" value="SLRP"/>
</dbReference>
<evidence type="ECO:0000256" key="3">
    <source>
        <dbReference type="SAM" id="Coils"/>
    </source>
</evidence>